<dbReference type="Proteomes" id="UP000040576">
    <property type="component" value="Unassembled WGS sequence"/>
</dbReference>
<dbReference type="NCBIfam" id="TIGR02136">
    <property type="entry name" value="ptsS_2"/>
    <property type="match status" value="1"/>
</dbReference>
<dbReference type="GO" id="GO:0042301">
    <property type="term" value="F:phosphate ion binding"/>
    <property type="evidence" value="ECO:0007669"/>
    <property type="project" value="UniProtKB-UniRule"/>
</dbReference>
<keyword evidence="10" id="KW-1003">Cell membrane</keyword>
<dbReference type="SUPFAM" id="SSF53850">
    <property type="entry name" value="Periplasmic binding protein-like II"/>
    <property type="match status" value="1"/>
</dbReference>
<dbReference type="InterPro" id="IPR050811">
    <property type="entry name" value="Phosphate_ABC_transporter"/>
</dbReference>
<evidence type="ECO:0000256" key="9">
    <source>
        <dbReference type="ARBA" id="ARBA00023288"/>
    </source>
</evidence>
<dbReference type="InterPro" id="IPR011862">
    <property type="entry name" value="Phos-bd"/>
</dbReference>
<dbReference type="AlphaFoldDB" id="A0A090KQL5"/>
<keyword evidence="6 10" id="KW-0592">Phosphate transport</keyword>
<keyword evidence="13" id="KW-1185">Reference proteome</keyword>
<proteinExistence type="inferred from homology"/>
<dbReference type="EMBL" id="CCRF01000038">
    <property type="protein sequence ID" value="CEE00944.1"/>
    <property type="molecule type" value="Genomic_DNA"/>
</dbReference>
<accession>A0A090KQL5</accession>
<evidence type="ECO:0000256" key="4">
    <source>
        <dbReference type="ARBA" id="ARBA00011529"/>
    </source>
</evidence>
<keyword evidence="7" id="KW-0732">Signal</keyword>
<evidence type="ECO:0000256" key="6">
    <source>
        <dbReference type="ARBA" id="ARBA00022592"/>
    </source>
</evidence>
<feature type="domain" description="PBP" evidence="11">
    <location>
        <begin position="45"/>
        <end position="276"/>
    </location>
</feature>
<organism evidence="12 13">
    <name type="scientific">Caldibacillus thermoamylovorans</name>
    <dbReference type="NCBI Taxonomy" id="35841"/>
    <lineage>
        <taxon>Bacteria</taxon>
        <taxon>Bacillati</taxon>
        <taxon>Bacillota</taxon>
        <taxon>Bacilli</taxon>
        <taxon>Bacillales</taxon>
        <taxon>Bacillaceae</taxon>
        <taxon>Caldibacillus</taxon>
    </lineage>
</organism>
<dbReference type="InterPro" id="IPR024370">
    <property type="entry name" value="PBP_domain"/>
</dbReference>
<keyword evidence="9 10" id="KW-0449">Lipoprotein</keyword>
<dbReference type="Gene3D" id="3.40.190.10">
    <property type="entry name" value="Periplasmic binding protein-like II"/>
    <property type="match status" value="2"/>
</dbReference>
<evidence type="ECO:0000256" key="2">
    <source>
        <dbReference type="ARBA" id="ARBA00004193"/>
    </source>
</evidence>
<evidence type="ECO:0000259" key="11">
    <source>
        <dbReference type="Pfam" id="PF12849"/>
    </source>
</evidence>
<keyword evidence="5 10" id="KW-0813">Transport</keyword>
<dbReference type="Pfam" id="PF12849">
    <property type="entry name" value="PBP_like_2"/>
    <property type="match status" value="1"/>
</dbReference>
<evidence type="ECO:0000256" key="10">
    <source>
        <dbReference type="RuleBase" id="RU367119"/>
    </source>
</evidence>
<sequence>MSIVQFVHLGGFQMIDKRKGMVLITLVLTIILFACGKNEEKSGTTNGNAATISISGSTSVGPLAEKLAEKYKEKNNVNIEINQIGSSAGITNAVNGVSEIGMSSRDLKEEEKASLQETVIAYDGIVVVTHPSNHVKNLTITQVKDIFTGKITNWKEVGGDDLEIVVVSREDGSGSRDAFQEIVGYSSGELVRNSIIASGNGNIKTTVATNKHAVGFISFEYIDESINTVSINGVEATAENVLRQKYSLSRPFLFVHKEENLSDEGKKFIDFILSSEGQKIVRETGAIPVKM</sequence>
<evidence type="ECO:0000256" key="8">
    <source>
        <dbReference type="ARBA" id="ARBA00023139"/>
    </source>
</evidence>
<keyword evidence="8 10" id="KW-0564">Palmitate</keyword>
<dbReference type="PANTHER" id="PTHR30570">
    <property type="entry name" value="PERIPLASMIC PHOSPHATE BINDING COMPONENT OF PHOSPHATE ABC TRANSPORTER"/>
    <property type="match status" value="1"/>
</dbReference>
<comment type="function">
    <text evidence="1">Part of the ABC transporter complex PstSACB involved in phosphate import.</text>
</comment>
<evidence type="ECO:0000256" key="3">
    <source>
        <dbReference type="ARBA" id="ARBA00008725"/>
    </source>
</evidence>
<comment type="similarity">
    <text evidence="3 10">Belongs to the PstS family.</text>
</comment>
<protein>
    <recommendedName>
        <fullName evidence="10">Phosphate-binding protein</fullName>
    </recommendedName>
</protein>
<keyword evidence="10" id="KW-0472">Membrane</keyword>
<gene>
    <name evidence="12" type="ORF">BT1A1_1112</name>
</gene>
<reference evidence="12 13" key="1">
    <citation type="submission" date="2014-07" db="EMBL/GenBank/DDBJ databases">
        <authorList>
            <person name="Wibberg Daniel"/>
        </authorList>
    </citation>
    <scope>NUCLEOTIDE SEQUENCE [LARGE SCALE GENOMIC DNA]</scope>
</reference>
<comment type="subcellular location">
    <subcellularLocation>
        <location evidence="2 10">Cell membrane</location>
        <topology evidence="2 10">Lipid-anchor</topology>
    </subcellularLocation>
</comment>
<comment type="subunit">
    <text evidence="4 10">The complex is composed of two ATP-binding proteins (PstB), two transmembrane proteins (PstC and PstA) and a solute-binding protein (PstS).</text>
</comment>
<evidence type="ECO:0000256" key="5">
    <source>
        <dbReference type="ARBA" id="ARBA00022448"/>
    </source>
</evidence>
<evidence type="ECO:0000313" key="12">
    <source>
        <dbReference type="EMBL" id="CEE00944.1"/>
    </source>
</evidence>
<dbReference type="GO" id="GO:0006817">
    <property type="term" value="P:phosphate ion transport"/>
    <property type="evidence" value="ECO:0007669"/>
    <property type="project" value="UniProtKB-UniRule"/>
</dbReference>
<name>A0A090KQL5_9BACI</name>
<comment type="function">
    <text evidence="10">Involved in the system for phosphate transport across the cytoplasmic membrane.</text>
</comment>
<dbReference type="CDD" id="cd13653">
    <property type="entry name" value="PBP2_phosphate_like_1"/>
    <property type="match status" value="1"/>
</dbReference>
<evidence type="ECO:0000256" key="7">
    <source>
        <dbReference type="ARBA" id="ARBA00022729"/>
    </source>
</evidence>
<dbReference type="GO" id="GO:0005886">
    <property type="term" value="C:plasma membrane"/>
    <property type="evidence" value="ECO:0007669"/>
    <property type="project" value="UniProtKB-SubCell"/>
</dbReference>
<evidence type="ECO:0000313" key="13">
    <source>
        <dbReference type="Proteomes" id="UP000040576"/>
    </source>
</evidence>
<dbReference type="PANTHER" id="PTHR30570:SF1">
    <property type="entry name" value="PHOSPHATE-BINDING PROTEIN PSTS"/>
    <property type="match status" value="1"/>
</dbReference>
<evidence type="ECO:0000256" key="1">
    <source>
        <dbReference type="ARBA" id="ARBA00002841"/>
    </source>
</evidence>